<organism evidence="3 4">
    <name type="scientific">Hoeflea prorocentri</name>
    <dbReference type="NCBI Taxonomy" id="1922333"/>
    <lineage>
        <taxon>Bacteria</taxon>
        <taxon>Pseudomonadati</taxon>
        <taxon>Pseudomonadota</taxon>
        <taxon>Alphaproteobacteria</taxon>
        <taxon>Hyphomicrobiales</taxon>
        <taxon>Rhizobiaceae</taxon>
        <taxon>Hoeflea</taxon>
    </lineage>
</organism>
<feature type="domain" description="HTH merR-type" evidence="2">
    <location>
        <begin position="1"/>
        <end position="70"/>
    </location>
</feature>
<dbReference type="CDD" id="cd04785">
    <property type="entry name" value="HTH_CadR-PbrR-like"/>
    <property type="match status" value="1"/>
</dbReference>
<name>A0A9X3ZHS1_9HYPH</name>
<evidence type="ECO:0000259" key="2">
    <source>
        <dbReference type="PROSITE" id="PS50937"/>
    </source>
</evidence>
<dbReference type="PRINTS" id="PR00040">
    <property type="entry name" value="HTHMERR"/>
</dbReference>
<reference evidence="3" key="1">
    <citation type="submission" date="2022-11" db="EMBL/GenBank/DDBJ databases">
        <title>Draft genome sequence of Hoeflea poritis E7-10 and Hoeflea prorocentri PM5-8, separated from scleractinian coral Porites lutea and marine dinoflagellate.</title>
        <authorList>
            <person name="Zhang G."/>
            <person name="Wei Q."/>
            <person name="Cai L."/>
        </authorList>
    </citation>
    <scope>NUCLEOTIDE SEQUENCE</scope>
    <source>
        <strain evidence="3">PM5-8</strain>
    </source>
</reference>
<comment type="caution">
    <text evidence="3">The sequence shown here is derived from an EMBL/GenBank/DDBJ whole genome shotgun (WGS) entry which is preliminary data.</text>
</comment>
<evidence type="ECO:0000313" key="4">
    <source>
        <dbReference type="Proteomes" id="UP001151234"/>
    </source>
</evidence>
<dbReference type="InterPro" id="IPR047057">
    <property type="entry name" value="MerR_fam"/>
</dbReference>
<dbReference type="PANTHER" id="PTHR30204:SF92">
    <property type="entry name" value="HTH-TYPE TRANSCRIPTIONAL REGULATOR ZNTR"/>
    <property type="match status" value="1"/>
</dbReference>
<dbReference type="Pfam" id="PF13411">
    <property type="entry name" value="MerR_1"/>
    <property type="match status" value="1"/>
</dbReference>
<evidence type="ECO:0000313" key="3">
    <source>
        <dbReference type="EMBL" id="MDA5398921.1"/>
    </source>
</evidence>
<proteinExistence type="predicted"/>
<dbReference type="GO" id="GO:0003677">
    <property type="term" value="F:DNA binding"/>
    <property type="evidence" value="ECO:0007669"/>
    <property type="project" value="UniProtKB-KW"/>
</dbReference>
<gene>
    <name evidence="3" type="ORF">OQ273_10095</name>
</gene>
<dbReference type="EMBL" id="JAPJZI010000001">
    <property type="protein sequence ID" value="MDA5398921.1"/>
    <property type="molecule type" value="Genomic_DNA"/>
</dbReference>
<dbReference type="PROSITE" id="PS50937">
    <property type="entry name" value="HTH_MERR_2"/>
    <property type="match status" value="1"/>
</dbReference>
<dbReference type="GO" id="GO:0003700">
    <property type="term" value="F:DNA-binding transcription factor activity"/>
    <property type="evidence" value="ECO:0007669"/>
    <property type="project" value="InterPro"/>
</dbReference>
<dbReference type="PROSITE" id="PS00552">
    <property type="entry name" value="HTH_MERR_1"/>
    <property type="match status" value="1"/>
</dbReference>
<evidence type="ECO:0000256" key="1">
    <source>
        <dbReference type="ARBA" id="ARBA00023125"/>
    </source>
</evidence>
<dbReference type="InterPro" id="IPR000551">
    <property type="entry name" value="MerR-type_HTH_dom"/>
</dbReference>
<dbReference type="SUPFAM" id="SSF46955">
    <property type="entry name" value="Putative DNA-binding domain"/>
    <property type="match status" value="1"/>
</dbReference>
<sequence length="137" mass="15610">MFTIGQISRETGVKVPTIRYYEQMGLISAPERSAGNQRRYSRSELQRLGFIRHARDLGLSIDAIRDLIKLSADPDMPCSDADRIAGEHLKEVRTRIRKLRRLEKELARITSSCKSGTVKDCYVLHSLLDHSLCEGEH</sequence>
<dbReference type="RefSeq" id="WP_267993071.1">
    <property type="nucleotide sequence ID" value="NZ_JAPJZI010000001.1"/>
</dbReference>
<dbReference type="SMART" id="SM00422">
    <property type="entry name" value="HTH_MERR"/>
    <property type="match status" value="1"/>
</dbReference>
<dbReference type="AlphaFoldDB" id="A0A9X3ZHS1"/>
<dbReference type="Gene3D" id="1.10.1660.10">
    <property type="match status" value="1"/>
</dbReference>
<dbReference type="PANTHER" id="PTHR30204">
    <property type="entry name" value="REDOX-CYCLING DRUG-SENSING TRANSCRIPTIONAL ACTIVATOR SOXR"/>
    <property type="match status" value="1"/>
</dbReference>
<keyword evidence="4" id="KW-1185">Reference proteome</keyword>
<dbReference type="Proteomes" id="UP001151234">
    <property type="component" value="Unassembled WGS sequence"/>
</dbReference>
<keyword evidence="1" id="KW-0238">DNA-binding</keyword>
<dbReference type="InterPro" id="IPR009061">
    <property type="entry name" value="DNA-bd_dom_put_sf"/>
</dbReference>
<accession>A0A9X3ZHS1</accession>
<protein>
    <submittedName>
        <fullName evidence="3">Helix-turn-helix domain-containing protein</fullName>
    </submittedName>
</protein>